<evidence type="ECO:0000313" key="1">
    <source>
        <dbReference type="EMBL" id="QIB35185.1"/>
    </source>
</evidence>
<keyword evidence="2" id="KW-1185">Reference proteome</keyword>
<sequence length="300" mass="33380">MIEPLFILAPPRSFTSISCGMIGSHPALFGLAEVNIFAVETVGELMEMHRTRRRLQNGILRSLAELAFGEQSETTCEAARRWLVANPDMTTAELFRTLQEWAEGRGLVDKSPLHVYAPDALSRIASHFPEARFLHLTRHPGDTIESILKLKSEMRAQALARFPLLAGRAEPFDPEAPEKMWLKPHLAIMNLLDTLPGERWMRIRGEDLLANPRVILARIAGWLGISTSNEAIGAMMHPESSPFARPGPANAPYGNDPAFMDHPGLRPFDWTPRPMEWSRPDGKIVPLSATVSSCGMKLGY</sequence>
<protein>
    <submittedName>
        <fullName evidence="1">Sulfotransferase</fullName>
    </submittedName>
</protein>
<organism evidence="1 2">
    <name type="scientific">Ancylobacter pratisalsi</name>
    <dbReference type="NCBI Taxonomy" id="1745854"/>
    <lineage>
        <taxon>Bacteria</taxon>
        <taxon>Pseudomonadati</taxon>
        <taxon>Pseudomonadota</taxon>
        <taxon>Alphaproteobacteria</taxon>
        <taxon>Hyphomicrobiales</taxon>
        <taxon>Xanthobacteraceae</taxon>
        <taxon>Ancylobacter</taxon>
    </lineage>
</organism>
<dbReference type="InterPro" id="IPR027417">
    <property type="entry name" value="P-loop_NTPase"/>
</dbReference>
<dbReference type="Proteomes" id="UP000464751">
    <property type="component" value="Chromosome"/>
</dbReference>
<keyword evidence="1" id="KW-0808">Transferase</keyword>
<dbReference type="KEGG" id="apra:G3A50_16805"/>
<evidence type="ECO:0000313" key="2">
    <source>
        <dbReference type="Proteomes" id="UP000464751"/>
    </source>
</evidence>
<dbReference type="Pfam" id="PF13469">
    <property type="entry name" value="Sulfotransfer_3"/>
    <property type="match status" value="1"/>
</dbReference>
<dbReference type="AlphaFoldDB" id="A0A6P1YQ64"/>
<reference evidence="1 2" key="1">
    <citation type="submission" date="2020-02" db="EMBL/GenBank/DDBJ databases">
        <authorList>
            <person name="Li G."/>
        </authorList>
    </citation>
    <scope>NUCLEOTIDE SEQUENCE [LARGE SCALE GENOMIC DNA]</scope>
    <source>
        <strain evidence="1 2">DSM 102029</strain>
    </source>
</reference>
<dbReference type="EMBL" id="CP048630">
    <property type="protein sequence ID" value="QIB35185.1"/>
    <property type="molecule type" value="Genomic_DNA"/>
</dbReference>
<accession>A0A6P1YQ64</accession>
<proteinExistence type="predicted"/>
<dbReference type="GO" id="GO:0016740">
    <property type="term" value="F:transferase activity"/>
    <property type="evidence" value="ECO:0007669"/>
    <property type="project" value="UniProtKB-KW"/>
</dbReference>
<dbReference type="Gene3D" id="3.40.50.300">
    <property type="entry name" value="P-loop containing nucleotide triphosphate hydrolases"/>
    <property type="match status" value="1"/>
</dbReference>
<name>A0A6P1YQ64_9HYPH</name>
<dbReference type="SUPFAM" id="SSF52540">
    <property type="entry name" value="P-loop containing nucleoside triphosphate hydrolases"/>
    <property type="match status" value="1"/>
</dbReference>
<gene>
    <name evidence="1" type="ORF">G3A50_16805</name>
</gene>
<dbReference type="RefSeq" id="WP_163076330.1">
    <property type="nucleotide sequence ID" value="NZ_CP048630.1"/>
</dbReference>